<dbReference type="STRING" id="55188.A0A2H5PZG1"/>
<organism evidence="4 5">
    <name type="scientific">Citrus unshiu</name>
    <name type="common">Satsuma mandarin</name>
    <name type="synonym">Citrus nobilis var. unshiu</name>
    <dbReference type="NCBI Taxonomy" id="55188"/>
    <lineage>
        <taxon>Eukaryota</taxon>
        <taxon>Viridiplantae</taxon>
        <taxon>Streptophyta</taxon>
        <taxon>Embryophyta</taxon>
        <taxon>Tracheophyta</taxon>
        <taxon>Spermatophyta</taxon>
        <taxon>Magnoliopsida</taxon>
        <taxon>eudicotyledons</taxon>
        <taxon>Gunneridae</taxon>
        <taxon>Pentapetalae</taxon>
        <taxon>rosids</taxon>
        <taxon>malvids</taxon>
        <taxon>Sapindales</taxon>
        <taxon>Rutaceae</taxon>
        <taxon>Aurantioideae</taxon>
        <taxon>Citrus</taxon>
    </lineage>
</organism>
<evidence type="ECO:0000259" key="3">
    <source>
        <dbReference type="Pfam" id="PF13839"/>
    </source>
</evidence>
<dbReference type="Pfam" id="PF13839">
    <property type="entry name" value="PC-Esterase"/>
    <property type="match status" value="1"/>
</dbReference>
<feature type="region of interest" description="Disordered" evidence="2">
    <location>
        <begin position="74"/>
        <end position="94"/>
    </location>
</feature>
<dbReference type="InterPro" id="IPR026057">
    <property type="entry name" value="TBL_C"/>
</dbReference>
<accession>A0A2H5PZG1</accession>
<evidence type="ECO:0000256" key="1">
    <source>
        <dbReference type="ARBA" id="ARBA00007727"/>
    </source>
</evidence>
<dbReference type="AlphaFoldDB" id="A0A2H5PZG1"/>
<reference evidence="4 5" key="1">
    <citation type="journal article" date="2017" name="Front. Genet.">
        <title>Draft sequencing of the heterozygous diploid genome of Satsuma (Citrus unshiu Marc.) using a hybrid assembly approach.</title>
        <authorList>
            <person name="Shimizu T."/>
            <person name="Tanizawa Y."/>
            <person name="Mochizuki T."/>
            <person name="Nagasaki H."/>
            <person name="Yoshioka T."/>
            <person name="Toyoda A."/>
            <person name="Fujiyama A."/>
            <person name="Kaminuma E."/>
            <person name="Nakamura Y."/>
        </authorList>
    </citation>
    <scope>NUCLEOTIDE SEQUENCE [LARGE SCALE GENOMIC DNA]</scope>
    <source>
        <strain evidence="5">cv. Miyagawa wase</strain>
    </source>
</reference>
<keyword evidence="5" id="KW-1185">Reference proteome</keyword>
<evidence type="ECO:0000256" key="2">
    <source>
        <dbReference type="SAM" id="MobiDB-lite"/>
    </source>
</evidence>
<feature type="domain" description="Trichome birefringence-like C-terminal" evidence="3">
    <location>
        <begin position="16"/>
        <end position="65"/>
    </location>
</feature>
<gene>
    <name evidence="4" type="ORF">CUMW_181730</name>
</gene>
<proteinExistence type="inferred from homology"/>
<comment type="similarity">
    <text evidence="1">Belongs to the PC-esterase family. TBL subfamily.</text>
</comment>
<dbReference type="GO" id="GO:0016740">
    <property type="term" value="F:transferase activity"/>
    <property type="evidence" value="ECO:0007669"/>
    <property type="project" value="InterPro"/>
</dbReference>
<evidence type="ECO:0000313" key="5">
    <source>
        <dbReference type="Proteomes" id="UP000236630"/>
    </source>
</evidence>
<dbReference type="Proteomes" id="UP000236630">
    <property type="component" value="Unassembled WGS sequence"/>
</dbReference>
<dbReference type="EMBL" id="BDQV01000168">
    <property type="protein sequence ID" value="GAY57734.1"/>
    <property type="molecule type" value="Genomic_DNA"/>
</dbReference>
<sequence>MNGSLIDANFLGSSTEVIGHFEGKRLMFIGDSVHRSEFQSMVCVLQSTIPEGKKSFLEGNKSFRRIPPRKIFKAEAPENTMDPSSFTGQPLPPSPFRIMQHSINYKIDKDQIKR</sequence>
<comment type="caution">
    <text evidence="4">The sequence shown here is derived from an EMBL/GenBank/DDBJ whole genome shotgun (WGS) entry which is preliminary data.</text>
</comment>
<name>A0A2H5PZG1_CITUN</name>
<evidence type="ECO:0000313" key="4">
    <source>
        <dbReference type="EMBL" id="GAY57734.1"/>
    </source>
</evidence>
<protein>
    <recommendedName>
        <fullName evidence="3">Trichome birefringence-like C-terminal domain-containing protein</fullName>
    </recommendedName>
</protein>